<protein>
    <submittedName>
        <fullName evidence="2">Uncharacterized protein</fullName>
    </submittedName>
</protein>
<dbReference type="Proteomes" id="UP000000663">
    <property type="component" value="Chromosome"/>
</dbReference>
<keyword evidence="1" id="KW-0472">Membrane</keyword>
<proteinExistence type="predicted"/>
<dbReference type="EMBL" id="AM114193">
    <property type="protein sequence ID" value="CAJ35704.1"/>
    <property type="molecule type" value="Genomic_DNA"/>
</dbReference>
<feature type="transmembrane region" description="Helical" evidence="1">
    <location>
        <begin position="53"/>
        <end position="86"/>
    </location>
</feature>
<keyword evidence="1" id="KW-1133">Transmembrane helix</keyword>
<dbReference type="AlphaFoldDB" id="Q0W7D9"/>
<evidence type="ECO:0000256" key="1">
    <source>
        <dbReference type="SAM" id="Phobius"/>
    </source>
</evidence>
<dbReference type="KEGG" id="rci:RCIX230"/>
<reference evidence="2 3" key="1">
    <citation type="journal article" date="2006" name="Science">
        <title>Genome of rice cluster I archaea -- the key methane producers in the rice rhizosphere.</title>
        <authorList>
            <person name="Erkel C."/>
            <person name="Kube M."/>
            <person name="Reinhardt R."/>
            <person name="Liesack W."/>
        </authorList>
    </citation>
    <scope>NUCLEOTIDE SEQUENCE [LARGE SCALE GENOMIC DNA]</scope>
    <source>
        <strain evidence="3">DSM 22066 / NBRC 105507 / MRE50</strain>
    </source>
</reference>
<name>Q0W7D9_METAR</name>
<accession>Q0W7D9</accession>
<organism evidence="2 3">
    <name type="scientific">Methanocella arvoryzae (strain DSM 22066 / NBRC 105507 / MRE50)</name>
    <dbReference type="NCBI Taxonomy" id="351160"/>
    <lineage>
        <taxon>Archaea</taxon>
        <taxon>Methanobacteriati</taxon>
        <taxon>Methanobacteriota</taxon>
        <taxon>Stenosarchaea group</taxon>
        <taxon>Methanomicrobia</taxon>
        <taxon>Methanocellales</taxon>
        <taxon>Methanocellaceae</taxon>
        <taxon>Methanocella</taxon>
    </lineage>
</organism>
<evidence type="ECO:0000313" key="2">
    <source>
        <dbReference type="EMBL" id="CAJ35704.1"/>
    </source>
</evidence>
<evidence type="ECO:0000313" key="3">
    <source>
        <dbReference type="Proteomes" id="UP000000663"/>
    </source>
</evidence>
<feature type="transmembrane region" description="Helical" evidence="1">
    <location>
        <begin position="92"/>
        <end position="114"/>
    </location>
</feature>
<keyword evidence="1" id="KW-0812">Transmembrane</keyword>
<sequence>MSSPIVVSLATSATPATPASISLGISLMPSEVLMMLVLLPLRTSGQGVTVPAMLTFCASTLVMGPSTSAVGATVAMTVGVTVAFIAGPLVHPLSSVTAVIIATTAIAMYPLFIYSPP</sequence>
<keyword evidence="3" id="KW-1185">Reference proteome</keyword>
<gene>
    <name evidence="2" type="ORF">RCIX230</name>
</gene>